<dbReference type="AlphaFoldDB" id="R7WFR5"/>
<keyword evidence="3 4" id="KW-0443">Lipid metabolism</keyword>
<dbReference type="GO" id="GO:0035336">
    <property type="term" value="P:long-chain fatty-acyl-CoA metabolic process"/>
    <property type="evidence" value="ECO:0007669"/>
    <property type="project" value="TreeGrafter"/>
</dbReference>
<comment type="function">
    <text evidence="4">Catalyzes the reduction of fatty acyl-CoA to fatty alcohols.</text>
</comment>
<comment type="similarity">
    <text evidence="1 4">Belongs to the fatty acyl-CoA reductase family.</text>
</comment>
<evidence type="ECO:0000259" key="5">
    <source>
        <dbReference type="Pfam" id="PF03015"/>
    </source>
</evidence>
<dbReference type="EC" id="1.2.1.84" evidence="4"/>
<dbReference type="Gene3D" id="3.40.50.720">
    <property type="entry name" value="NAD(P)-binding Rossmann-like Domain"/>
    <property type="match status" value="1"/>
</dbReference>
<organism evidence="7">
    <name type="scientific">Aegilops tauschii</name>
    <name type="common">Tausch's goatgrass</name>
    <name type="synonym">Aegilops squarrosa</name>
    <dbReference type="NCBI Taxonomy" id="37682"/>
    <lineage>
        <taxon>Eukaryota</taxon>
        <taxon>Viridiplantae</taxon>
        <taxon>Streptophyta</taxon>
        <taxon>Embryophyta</taxon>
        <taxon>Tracheophyta</taxon>
        <taxon>Spermatophyta</taxon>
        <taxon>Magnoliopsida</taxon>
        <taxon>Liliopsida</taxon>
        <taxon>Poales</taxon>
        <taxon>Poaceae</taxon>
        <taxon>BOP clade</taxon>
        <taxon>Pooideae</taxon>
        <taxon>Triticodae</taxon>
        <taxon>Triticeae</taxon>
        <taxon>Triticinae</taxon>
        <taxon>Aegilops</taxon>
    </lineage>
</organism>
<keyword evidence="4" id="KW-0560">Oxidoreductase</keyword>
<name>R7WFR5_AEGTA</name>
<dbReference type="GO" id="GO:0080019">
    <property type="term" value="F:alcohol-forming very long-chain fatty acyl-CoA reductase activity"/>
    <property type="evidence" value="ECO:0007669"/>
    <property type="project" value="InterPro"/>
</dbReference>
<evidence type="ECO:0000256" key="4">
    <source>
        <dbReference type="RuleBase" id="RU363097"/>
    </source>
</evidence>
<keyword evidence="2 4" id="KW-0444">Lipid biosynthesis</keyword>
<feature type="domain" description="Thioester reductase (TE)" evidence="6">
    <location>
        <begin position="120"/>
        <end position="285"/>
    </location>
</feature>
<dbReference type="GO" id="GO:0010345">
    <property type="term" value="P:suberin biosynthetic process"/>
    <property type="evidence" value="ECO:0007669"/>
    <property type="project" value="TreeGrafter"/>
</dbReference>
<dbReference type="InterPro" id="IPR036291">
    <property type="entry name" value="NAD(P)-bd_dom_sf"/>
</dbReference>
<evidence type="ECO:0000259" key="6">
    <source>
        <dbReference type="Pfam" id="PF07993"/>
    </source>
</evidence>
<dbReference type="InterPro" id="IPR026055">
    <property type="entry name" value="FAR"/>
</dbReference>
<proteinExistence type="inferred from homology"/>
<dbReference type="PANTHER" id="PTHR11011:SF39">
    <property type="entry name" value="FATTY ACYL-COA REDUCTASE"/>
    <property type="match status" value="1"/>
</dbReference>
<dbReference type="InterPro" id="IPR033640">
    <property type="entry name" value="FAR_C"/>
</dbReference>
<dbReference type="EnsemblPlants" id="EMT19269">
    <property type="protein sequence ID" value="EMT19269"/>
    <property type="gene ID" value="F775_15771"/>
</dbReference>
<evidence type="ECO:0000256" key="2">
    <source>
        <dbReference type="ARBA" id="ARBA00022516"/>
    </source>
</evidence>
<evidence type="ECO:0000256" key="1">
    <source>
        <dbReference type="ARBA" id="ARBA00005928"/>
    </source>
</evidence>
<dbReference type="SUPFAM" id="SSF51735">
    <property type="entry name" value="NAD(P)-binding Rossmann-fold domains"/>
    <property type="match status" value="1"/>
</dbReference>
<dbReference type="GO" id="GO:0102965">
    <property type="term" value="F:alcohol-forming long-chain fatty acyl-CoA reductase activity"/>
    <property type="evidence" value="ECO:0007669"/>
    <property type="project" value="UniProtKB-EC"/>
</dbReference>
<dbReference type="Pfam" id="PF03015">
    <property type="entry name" value="Sterile"/>
    <property type="match status" value="1"/>
</dbReference>
<feature type="domain" description="Fatty acyl-CoA reductase C-terminal" evidence="5">
    <location>
        <begin position="416"/>
        <end position="514"/>
    </location>
</feature>
<dbReference type="InterPro" id="IPR013120">
    <property type="entry name" value="FAR_NAD-bd"/>
</dbReference>
<sequence>MSSSSNSNRRRSIAASSGLFRCAVMNFGEFRVDSSKLRGGVFAPTRFDRYTGPPRFGLPTSKHKGFRSGSASLSLEEEEGQEEETRSRRRRRRRSGMVMVDGSLDAEKIAGYFKGKTILITGATGFLGKILVEKILRVQPDVRRIYLLVRAMDAHSAKQRVEAEVTDTELFCLLKEKHGKGGFELFVEEKVVPLAGDVIFENMGLDAPRLEELAKEVDIIVNGAATTNFYERYDVALDVNVMGVKYLCQFAKKCANLKMLLHVSTAFAAGDREGLIMERPFKKGETLREGTYLDIDAELRLGTRTIDTIIIGYAKQNLSCFLADLDLTMDVIPGDMVANAMMVAMVAHSEEQGAEVMYHATSSLRNPAPYGVLYESGRRHFYENPRLSKDGQVIPTKEMHFFKTIASFHLYMLIKYKLPLEILHLVNLLLCGLFSQLYDDLTRKYKFVMHLVDVYGPFALFKGCFDDINLERLRLTMTKTSPEDDMFNFDPKTVDWNDYFYKIHIPGVLKYVLK</sequence>
<accession>R7WFR5</accession>
<dbReference type="PANTHER" id="PTHR11011">
    <property type="entry name" value="MALE STERILITY PROTEIN 2-RELATED"/>
    <property type="match status" value="1"/>
</dbReference>
<reference evidence="7" key="1">
    <citation type="submission" date="2015-06" db="UniProtKB">
        <authorList>
            <consortium name="EnsemblPlants"/>
        </authorList>
    </citation>
    <scope>IDENTIFICATION</scope>
</reference>
<dbReference type="Pfam" id="PF07993">
    <property type="entry name" value="NAD_binding_4"/>
    <property type="match status" value="1"/>
</dbReference>
<dbReference type="CDD" id="cd09071">
    <property type="entry name" value="FAR_C"/>
    <property type="match status" value="1"/>
</dbReference>
<dbReference type="ExpressionAtlas" id="R7WFR5">
    <property type="expression patterns" value="baseline"/>
</dbReference>
<evidence type="ECO:0000313" key="7">
    <source>
        <dbReference type="EnsemblPlants" id="EMT19269"/>
    </source>
</evidence>
<evidence type="ECO:0000256" key="3">
    <source>
        <dbReference type="ARBA" id="ARBA00023098"/>
    </source>
</evidence>
<keyword evidence="4" id="KW-0521">NADP</keyword>
<comment type="catalytic activity">
    <reaction evidence="4">
        <text>a long-chain fatty acyl-CoA + 2 NADPH + 2 H(+) = a long-chain primary fatty alcohol + 2 NADP(+) + CoA</text>
        <dbReference type="Rhea" id="RHEA:52716"/>
        <dbReference type="ChEBI" id="CHEBI:15378"/>
        <dbReference type="ChEBI" id="CHEBI:57287"/>
        <dbReference type="ChEBI" id="CHEBI:57783"/>
        <dbReference type="ChEBI" id="CHEBI:58349"/>
        <dbReference type="ChEBI" id="CHEBI:77396"/>
        <dbReference type="ChEBI" id="CHEBI:83139"/>
        <dbReference type="EC" id="1.2.1.84"/>
    </reaction>
</comment>
<protein>
    <recommendedName>
        <fullName evidence="4">Fatty acyl-CoA reductase</fullName>
        <ecNumber evidence="4">1.2.1.84</ecNumber>
    </recommendedName>
</protein>